<dbReference type="AlphaFoldDB" id="A0A2I1N955"/>
<name>A0A2I1N955_9BACT</name>
<proteinExistence type="predicted"/>
<organism evidence="1 2">
    <name type="scientific">Campylobacter ureolyticus</name>
    <dbReference type="NCBI Taxonomy" id="827"/>
    <lineage>
        <taxon>Bacteria</taxon>
        <taxon>Pseudomonadati</taxon>
        <taxon>Campylobacterota</taxon>
        <taxon>Epsilonproteobacteria</taxon>
        <taxon>Campylobacterales</taxon>
        <taxon>Campylobacteraceae</taxon>
        <taxon>Campylobacter</taxon>
    </lineage>
</organism>
<accession>A0A2I1N955</accession>
<protein>
    <submittedName>
        <fullName evidence="1">Uncharacterized protein</fullName>
    </submittedName>
</protein>
<sequence>MSLSEKFNNRCINRRQWIKKHNLKERTAYKVISGELTGEKNTNGATREVFQALLKDGIISQLPVGLRDK</sequence>
<evidence type="ECO:0000313" key="1">
    <source>
        <dbReference type="EMBL" id="PKZ28920.1"/>
    </source>
</evidence>
<gene>
    <name evidence="1" type="ORF">CYJ41_05660</name>
</gene>
<dbReference type="RefSeq" id="WP_016647481.1">
    <property type="nucleotide sequence ID" value="NZ_PKHU01000005.1"/>
</dbReference>
<comment type="caution">
    <text evidence="1">The sequence shown here is derived from an EMBL/GenBank/DDBJ whole genome shotgun (WGS) entry which is preliminary data.</text>
</comment>
<dbReference type="EMBL" id="PKHU01000005">
    <property type="protein sequence ID" value="PKZ28920.1"/>
    <property type="molecule type" value="Genomic_DNA"/>
</dbReference>
<evidence type="ECO:0000313" key="2">
    <source>
        <dbReference type="Proteomes" id="UP000234639"/>
    </source>
</evidence>
<dbReference type="Proteomes" id="UP000234639">
    <property type="component" value="Unassembled WGS sequence"/>
</dbReference>
<reference evidence="1 2" key="1">
    <citation type="submission" date="2017-12" db="EMBL/GenBank/DDBJ databases">
        <title>Phylogenetic diversity of female urinary microbiome.</title>
        <authorList>
            <person name="Thomas-White K."/>
            <person name="Wolfe A.J."/>
        </authorList>
    </citation>
    <scope>NUCLEOTIDE SEQUENCE [LARGE SCALE GENOMIC DNA]</scope>
    <source>
        <strain evidence="1 2">UMB0112</strain>
    </source>
</reference>